<evidence type="ECO:0000256" key="2">
    <source>
        <dbReference type="ARBA" id="ARBA00012438"/>
    </source>
</evidence>
<evidence type="ECO:0000256" key="3">
    <source>
        <dbReference type="ARBA" id="ARBA00022543"/>
    </source>
</evidence>
<dbReference type="Pfam" id="PF08447">
    <property type="entry name" value="PAS_3"/>
    <property type="match status" value="1"/>
</dbReference>
<feature type="domain" description="PAS" evidence="16">
    <location>
        <begin position="306"/>
        <end position="376"/>
    </location>
</feature>
<dbReference type="Proteomes" id="UP000681594">
    <property type="component" value="Unassembled WGS sequence"/>
</dbReference>
<dbReference type="NCBIfam" id="TIGR00229">
    <property type="entry name" value="sensory_box"/>
    <property type="match status" value="1"/>
</dbReference>
<keyword evidence="5" id="KW-0716">Sensory transduction</keyword>
<evidence type="ECO:0000256" key="11">
    <source>
        <dbReference type="ARBA" id="ARBA00022777"/>
    </source>
</evidence>
<keyword evidence="6" id="KW-0285">Flavoprotein</keyword>
<dbReference type="SMART" id="SM00911">
    <property type="entry name" value="HWE_HK"/>
    <property type="match status" value="1"/>
</dbReference>
<evidence type="ECO:0000256" key="9">
    <source>
        <dbReference type="ARBA" id="ARBA00022737"/>
    </source>
</evidence>
<evidence type="ECO:0000256" key="15">
    <source>
        <dbReference type="ARBA" id="ARBA00023170"/>
    </source>
</evidence>
<keyword evidence="9" id="KW-0677">Repeat</keyword>
<dbReference type="SUPFAM" id="SSF55785">
    <property type="entry name" value="PYP-like sensor domain (PAS domain)"/>
    <property type="match status" value="2"/>
</dbReference>
<dbReference type="PROSITE" id="PS50112">
    <property type="entry name" value="PAS"/>
    <property type="match status" value="1"/>
</dbReference>
<keyword evidence="12" id="KW-0067">ATP-binding</keyword>
<evidence type="ECO:0000313" key="19">
    <source>
        <dbReference type="Proteomes" id="UP000681594"/>
    </source>
</evidence>
<dbReference type="InterPro" id="IPR035965">
    <property type="entry name" value="PAS-like_dom_sf"/>
</dbReference>
<dbReference type="InterPro" id="IPR011102">
    <property type="entry name" value="Sig_transdc_His_kinase_HWE"/>
</dbReference>
<evidence type="ECO:0000256" key="6">
    <source>
        <dbReference type="ARBA" id="ARBA00022630"/>
    </source>
</evidence>
<keyword evidence="8" id="KW-0808">Transferase</keyword>
<keyword evidence="7" id="KW-0288">FMN</keyword>
<gene>
    <name evidence="18" type="ORF">J8J14_16075</name>
</gene>
<keyword evidence="14" id="KW-0843">Virulence</keyword>
<evidence type="ECO:0000256" key="4">
    <source>
        <dbReference type="ARBA" id="ARBA00022553"/>
    </source>
</evidence>
<keyword evidence="10" id="KW-0547">Nucleotide-binding</keyword>
<reference evidence="18 19" key="1">
    <citation type="submission" date="2021-03" db="EMBL/GenBank/DDBJ databases">
        <authorList>
            <person name="So Y."/>
        </authorList>
    </citation>
    <scope>NUCLEOTIDE SEQUENCE [LARGE SCALE GENOMIC DNA]</scope>
    <source>
        <strain evidence="18 19">SSH11</strain>
    </source>
</reference>
<dbReference type="PROSITE" id="PS50113">
    <property type="entry name" value="PAC"/>
    <property type="match status" value="1"/>
</dbReference>
<feature type="domain" description="PAC" evidence="17">
    <location>
        <begin position="379"/>
        <end position="431"/>
    </location>
</feature>
<dbReference type="SMART" id="SM00086">
    <property type="entry name" value="PAC"/>
    <property type="match status" value="1"/>
</dbReference>
<evidence type="ECO:0000259" key="17">
    <source>
        <dbReference type="PROSITE" id="PS50113"/>
    </source>
</evidence>
<dbReference type="Pfam" id="PF07536">
    <property type="entry name" value="HWE_HK"/>
    <property type="match status" value="1"/>
</dbReference>
<dbReference type="PANTHER" id="PTHR41523">
    <property type="entry name" value="TWO-COMPONENT SYSTEM SENSOR PROTEIN"/>
    <property type="match status" value="1"/>
</dbReference>
<dbReference type="Gene3D" id="3.30.450.20">
    <property type="entry name" value="PAS domain"/>
    <property type="match status" value="2"/>
</dbReference>
<evidence type="ECO:0000256" key="8">
    <source>
        <dbReference type="ARBA" id="ARBA00022679"/>
    </source>
</evidence>
<dbReference type="InterPro" id="IPR000700">
    <property type="entry name" value="PAS-assoc_C"/>
</dbReference>
<dbReference type="InterPro" id="IPR036890">
    <property type="entry name" value="HATPase_C_sf"/>
</dbReference>
<evidence type="ECO:0000256" key="12">
    <source>
        <dbReference type="ARBA" id="ARBA00022840"/>
    </source>
</evidence>
<dbReference type="InterPro" id="IPR001610">
    <property type="entry name" value="PAC"/>
</dbReference>
<dbReference type="SUPFAM" id="SSF55781">
    <property type="entry name" value="GAF domain-like"/>
    <property type="match status" value="1"/>
</dbReference>
<dbReference type="EMBL" id="JAGIZB010000015">
    <property type="protein sequence ID" value="MBP0446291.1"/>
    <property type="molecule type" value="Genomic_DNA"/>
</dbReference>
<evidence type="ECO:0000256" key="5">
    <source>
        <dbReference type="ARBA" id="ARBA00022606"/>
    </source>
</evidence>
<keyword evidence="19" id="KW-1185">Reference proteome</keyword>
<evidence type="ECO:0000313" key="18">
    <source>
        <dbReference type="EMBL" id="MBP0446291.1"/>
    </source>
</evidence>
<comment type="catalytic activity">
    <reaction evidence="1">
        <text>ATP + protein L-histidine = ADP + protein N-phospho-L-histidine.</text>
        <dbReference type="EC" id="2.7.13.3"/>
    </reaction>
</comment>
<dbReference type="EC" id="2.7.13.3" evidence="2"/>
<name>A0ABS4AHE6_9PROT</name>
<keyword evidence="3" id="KW-0600">Photoreceptor protein</keyword>
<dbReference type="InterPro" id="IPR013656">
    <property type="entry name" value="PAS_4"/>
</dbReference>
<keyword evidence="4" id="KW-0597">Phosphoprotein</keyword>
<dbReference type="PANTHER" id="PTHR41523:SF8">
    <property type="entry name" value="ETHYLENE RESPONSE SENSOR PROTEIN"/>
    <property type="match status" value="1"/>
</dbReference>
<dbReference type="SUPFAM" id="SSF55874">
    <property type="entry name" value="ATPase domain of HSP90 chaperone/DNA topoisomerase II/histidine kinase"/>
    <property type="match status" value="1"/>
</dbReference>
<dbReference type="Gene3D" id="3.30.565.10">
    <property type="entry name" value="Histidine kinase-like ATPase, C-terminal domain"/>
    <property type="match status" value="1"/>
</dbReference>
<dbReference type="SMART" id="SM00091">
    <property type="entry name" value="PAS"/>
    <property type="match status" value="1"/>
</dbReference>
<keyword evidence="13" id="KW-0157">Chromophore</keyword>
<dbReference type="CDD" id="cd00130">
    <property type="entry name" value="PAS"/>
    <property type="match status" value="1"/>
</dbReference>
<evidence type="ECO:0000256" key="10">
    <source>
        <dbReference type="ARBA" id="ARBA00022741"/>
    </source>
</evidence>
<organism evidence="18 19">
    <name type="scientific">Pararoseomonas baculiformis</name>
    <dbReference type="NCBI Taxonomy" id="2820812"/>
    <lineage>
        <taxon>Bacteria</taxon>
        <taxon>Pseudomonadati</taxon>
        <taxon>Pseudomonadota</taxon>
        <taxon>Alphaproteobacteria</taxon>
        <taxon>Acetobacterales</taxon>
        <taxon>Acetobacteraceae</taxon>
        <taxon>Pararoseomonas</taxon>
    </lineage>
</organism>
<dbReference type="InterPro" id="IPR000014">
    <property type="entry name" value="PAS"/>
</dbReference>
<dbReference type="InterPro" id="IPR013655">
    <property type="entry name" value="PAS_fold_3"/>
</dbReference>
<accession>A0ABS4AHE6</accession>
<evidence type="ECO:0000259" key="16">
    <source>
        <dbReference type="PROSITE" id="PS50112"/>
    </source>
</evidence>
<evidence type="ECO:0000256" key="7">
    <source>
        <dbReference type="ARBA" id="ARBA00022643"/>
    </source>
</evidence>
<proteinExistence type="predicted"/>
<evidence type="ECO:0000256" key="13">
    <source>
        <dbReference type="ARBA" id="ARBA00022991"/>
    </source>
</evidence>
<keyword evidence="11" id="KW-0418">Kinase</keyword>
<protein>
    <recommendedName>
        <fullName evidence="2">histidine kinase</fullName>
        <ecNumber evidence="2">2.7.13.3</ecNumber>
    </recommendedName>
</protein>
<keyword evidence="15" id="KW-0675">Receptor</keyword>
<evidence type="ECO:0000256" key="1">
    <source>
        <dbReference type="ARBA" id="ARBA00000085"/>
    </source>
</evidence>
<comment type="caution">
    <text evidence="18">The sequence shown here is derived from an EMBL/GenBank/DDBJ whole genome shotgun (WGS) entry which is preliminary data.</text>
</comment>
<sequence length="632" mass="68541">MEGGTDFLRGAGHAGELIRQPRVAEGPLGHPAKWSATLRCIMGIILPSRAQIGVFWGRDYVALYNDAFAPAIGEKHPRAMGRPARENWAEMWDTLEPLLRRVRETGGTVEARDHPFLIDRHGYLEEVFFDISYSPIHEDGRVAGVMCVVAETTGRVQADRRLRALRAVGLALRAAAGPGDACARGLAAMAAENPADLPWARILLAGKEGFSVVADHGEVPAWATAEAMRALVERADPQPMSGALAVPLTAAGQAVGVFLAGLHPNLRLDGDYSSYLGLAAEQFSHTIGRIRREEEERRAAVVLRESEARFRNLADHAPVMIWMTRRDGTCTYLNQRWYSFTGQTPETGLGHGWLNAVHPEDRSHAGQVFAQATAEAAAFQIEYRLRGADGRYTWMIDAAAPRWDGDGQFAGYIGSVLDISERRRAEEVRDLLARELSHRIKNIFMITGGLAALTARGDPEAEDFAARLQARLRALSVAHDLVQPDLPGRQGGAPAPTVLTLHGLLRALLAPYADTGGGRVTVQGEDRPLGYSAANAVALVLHEQATNAVKYGALSLPAGRVTITTRVAEGVLHLEWRETGGPPLSGPPTRRGFGTALAARSMGGQVRGRLSHEWRPEGLVLRLEVPEASLTR</sequence>
<dbReference type="Pfam" id="PF08448">
    <property type="entry name" value="PAS_4"/>
    <property type="match status" value="1"/>
</dbReference>
<evidence type="ECO:0000256" key="14">
    <source>
        <dbReference type="ARBA" id="ARBA00023026"/>
    </source>
</evidence>